<dbReference type="Gene3D" id="3.40.50.1220">
    <property type="entry name" value="TPP-binding domain"/>
    <property type="match status" value="1"/>
</dbReference>
<dbReference type="InterPro" id="IPR029035">
    <property type="entry name" value="DHS-like_NAD/FAD-binding_dom"/>
</dbReference>
<evidence type="ECO:0000256" key="1">
    <source>
        <dbReference type="ARBA" id="ARBA00007812"/>
    </source>
</evidence>
<dbReference type="GO" id="GO:0000287">
    <property type="term" value="F:magnesium ion binding"/>
    <property type="evidence" value="ECO:0007669"/>
    <property type="project" value="InterPro"/>
</dbReference>
<evidence type="ECO:0000259" key="5">
    <source>
        <dbReference type="Pfam" id="PF02775"/>
    </source>
</evidence>
<dbReference type="InterPro" id="IPR012001">
    <property type="entry name" value="Thiamin_PyroP_enz_TPP-bd_dom"/>
</dbReference>
<accession>A0A6L7G734</accession>
<feature type="domain" description="Thiamine pyrophosphate enzyme TPP-binding" evidence="5">
    <location>
        <begin position="449"/>
        <end position="598"/>
    </location>
</feature>
<gene>
    <name evidence="7" type="ORF">GR170_16040</name>
</gene>
<dbReference type="InterPro" id="IPR045229">
    <property type="entry name" value="TPP_enz"/>
</dbReference>
<dbReference type="Gene3D" id="3.40.50.970">
    <property type="match status" value="2"/>
</dbReference>
<reference evidence="7 8" key="1">
    <citation type="submission" date="2019-12" db="EMBL/GenBank/DDBJ databases">
        <authorList>
            <person name="Li M."/>
        </authorList>
    </citation>
    <scope>NUCLEOTIDE SEQUENCE [LARGE SCALE GENOMIC DNA]</scope>
    <source>
        <strain evidence="7 8">GBMRC 2024</strain>
    </source>
</reference>
<dbReference type="Pfam" id="PF02775">
    <property type="entry name" value="TPP_enzyme_C"/>
    <property type="match status" value="1"/>
</dbReference>
<dbReference type="GO" id="GO:0050660">
    <property type="term" value="F:flavin adenine dinucleotide binding"/>
    <property type="evidence" value="ECO:0007669"/>
    <property type="project" value="TreeGrafter"/>
</dbReference>
<evidence type="ECO:0000259" key="4">
    <source>
        <dbReference type="Pfam" id="PF00205"/>
    </source>
</evidence>
<dbReference type="CDD" id="cd07035">
    <property type="entry name" value="TPP_PYR_POX_like"/>
    <property type="match status" value="1"/>
</dbReference>
<evidence type="ECO:0000256" key="3">
    <source>
        <dbReference type="RuleBase" id="RU362132"/>
    </source>
</evidence>
<sequence length="634" mass="67365">MNIQEFSKSVRLPGIKGAQARAAAIAQSGGFAEALATGALPTTVELTLSEALVLALLKQGTRKYLAIFGHGSTDLGEVLRIYEAEGVTRTFNFRNEVEMAHAATALAWQYGETPALITSIGPGALQAMAGSLAAASNGVGVWHIYGDETTYGEGYNMQQIPKPEQELYARMTALMGQSYMLHTPQALREAMRRGSRRVHDPIKAGPFFLHLPINTQPAKASFNLDSLPERPCAEALSPEADAMITRAAEQIARTGKVVMKAGGGTRGFDAEIRALAQAAGAAVVLSPGSTGVLDDADPLNMHVGGSKGSLSGNYAMQQAELLIVAGSRAVCQADCSGTGYPKVREVVNLNGDWADALHYNNTVSLVGDLGAVSRRLIAALKALPQSPDKAAWLEACAAKKKEWLGYKAERLALPPLRDTVWQRDVLAQPAAIGIVDSFARDIGAVKYFDAGDVQANGFQIVEDAASGRTYTETGASYMGFAASGILASALADRPEYVIAFTGDGSFMMNPQVLIDAVEHGLRGMVVIFDNRRMAAISSLQLAQYGKDFRTNDAVAVDYAQMAGAVQGVLPITVEGTPESLRAALQKGHAHPGLSVLHVPVYSGEDPRAGMGSWGSWNVGNWVDDVQSRWMKQSL</sequence>
<keyword evidence="8" id="KW-1185">Reference proteome</keyword>
<feature type="domain" description="Thiamine pyrophosphate enzyme N-terminal TPP-binding" evidence="6">
    <location>
        <begin position="47"/>
        <end position="159"/>
    </location>
</feature>
<dbReference type="SUPFAM" id="SSF52467">
    <property type="entry name" value="DHS-like NAD/FAD-binding domain"/>
    <property type="match status" value="1"/>
</dbReference>
<dbReference type="RefSeq" id="WP_160895476.1">
    <property type="nucleotide sequence ID" value="NZ_WUMU01000018.1"/>
</dbReference>
<dbReference type="GO" id="GO:0030976">
    <property type="term" value="F:thiamine pyrophosphate binding"/>
    <property type="evidence" value="ECO:0007669"/>
    <property type="project" value="InterPro"/>
</dbReference>
<organism evidence="7 8">
    <name type="scientific">Pseudooceanicola albus</name>
    <dbReference type="NCBI Taxonomy" id="2692189"/>
    <lineage>
        <taxon>Bacteria</taxon>
        <taxon>Pseudomonadati</taxon>
        <taxon>Pseudomonadota</taxon>
        <taxon>Alphaproteobacteria</taxon>
        <taxon>Rhodobacterales</taxon>
        <taxon>Paracoccaceae</taxon>
        <taxon>Pseudooceanicola</taxon>
    </lineage>
</organism>
<dbReference type="GO" id="GO:0005948">
    <property type="term" value="C:acetolactate synthase complex"/>
    <property type="evidence" value="ECO:0007669"/>
    <property type="project" value="TreeGrafter"/>
</dbReference>
<evidence type="ECO:0000313" key="7">
    <source>
        <dbReference type="EMBL" id="MXN19348.1"/>
    </source>
</evidence>
<dbReference type="InterPro" id="IPR012000">
    <property type="entry name" value="Thiamin_PyroP_enz_cen_dom"/>
</dbReference>
<dbReference type="GO" id="GO:0009097">
    <property type="term" value="P:isoleucine biosynthetic process"/>
    <property type="evidence" value="ECO:0007669"/>
    <property type="project" value="TreeGrafter"/>
</dbReference>
<dbReference type="EMBL" id="WUMU01000018">
    <property type="protein sequence ID" value="MXN19348.1"/>
    <property type="molecule type" value="Genomic_DNA"/>
</dbReference>
<dbReference type="Proteomes" id="UP000477911">
    <property type="component" value="Unassembled WGS sequence"/>
</dbReference>
<name>A0A6L7G734_9RHOB</name>
<feature type="domain" description="Thiamine pyrophosphate enzyme central" evidence="4">
    <location>
        <begin position="244"/>
        <end position="375"/>
    </location>
</feature>
<dbReference type="InterPro" id="IPR029061">
    <property type="entry name" value="THDP-binding"/>
</dbReference>
<comment type="similarity">
    <text evidence="1 3">Belongs to the TPP enzyme family.</text>
</comment>
<keyword evidence="2 3" id="KW-0786">Thiamine pyrophosphate</keyword>
<dbReference type="SUPFAM" id="SSF52518">
    <property type="entry name" value="Thiamin diphosphate-binding fold (THDP-binding)"/>
    <property type="match status" value="2"/>
</dbReference>
<dbReference type="InterPro" id="IPR011766">
    <property type="entry name" value="TPP_enzyme_TPP-bd"/>
</dbReference>
<proteinExistence type="inferred from homology"/>
<dbReference type="Pfam" id="PF02776">
    <property type="entry name" value="TPP_enzyme_N"/>
    <property type="match status" value="1"/>
</dbReference>
<comment type="caution">
    <text evidence="7">The sequence shown here is derived from an EMBL/GenBank/DDBJ whole genome shotgun (WGS) entry which is preliminary data.</text>
</comment>
<dbReference type="GO" id="GO:0003984">
    <property type="term" value="F:acetolactate synthase activity"/>
    <property type="evidence" value="ECO:0007669"/>
    <property type="project" value="TreeGrafter"/>
</dbReference>
<dbReference type="AlphaFoldDB" id="A0A6L7G734"/>
<dbReference type="PANTHER" id="PTHR18968:SF9">
    <property type="entry name" value="3D-(3,5_4)-TRIHYDROXYCYCLOHEXANE-1,2-DIONE HYDROLASE"/>
    <property type="match status" value="1"/>
</dbReference>
<dbReference type="CDD" id="cd00568">
    <property type="entry name" value="TPP_enzymes"/>
    <property type="match status" value="1"/>
</dbReference>
<dbReference type="GO" id="GO:0009099">
    <property type="term" value="P:L-valine biosynthetic process"/>
    <property type="evidence" value="ECO:0007669"/>
    <property type="project" value="TreeGrafter"/>
</dbReference>
<protein>
    <submittedName>
        <fullName evidence="7">Thiamine pyrophosphate-binding protein</fullName>
    </submittedName>
</protein>
<evidence type="ECO:0000256" key="2">
    <source>
        <dbReference type="ARBA" id="ARBA00023052"/>
    </source>
</evidence>
<dbReference type="Pfam" id="PF00205">
    <property type="entry name" value="TPP_enzyme_M"/>
    <property type="match status" value="1"/>
</dbReference>
<evidence type="ECO:0000313" key="8">
    <source>
        <dbReference type="Proteomes" id="UP000477911"/>
    </source>
</evidence>
<evidence type="ECO:0000259" key="6">
    <source>
        <dbReference type="Pfam" id="PF02776"/>
    </source>
</evidence>
<dbReference type="PANTHER" id="PTHR18968">
    <property type="entry name" value="THIAMINE PYROPHOSPHATE ENZYMES"/>
    <property type="match status" value="1"/>
</dbReference>